<dbReference type="Proteomes" id="UP000399805">
    <property type="component" value="Unassembled WGS sequence"/>
</dbReference>
<feature type="transmembrane region" description="Helical" evidence="2">
    <location>
        <begin position="441"/>
        <end position="460"/>
    </location>
</feature>
<gene>
    <name evidence="3" type="ORF">AA23TX_05679</name>
</gene>
<feature type="transmembrane region" description="Helical" evidence="2">
    <location>
        <begin position="218"/>
        <end position="239"/>
    </location>
</feature>
<feature type="transmembrane region" description="Helical" evidence="2">
    <location>
        <begin position="259"/>
        <end position="281"/>
    </location>
</feature>
<proteinExistence type="predicted"/>
<feature type="compositionally biased region" description="Basic and acidic residues" evidence="1">
    <location>
        <begin position="1"/>
        <end position="22"/>
    </location>
</feature>
<dbReference type="Pfam" id="PF13687">
    <property type="entry name" value="DUF4153"/>
    <property type="match status" value="1"/>
</dbReference>
<feature type="transmembrane region" description="Helical" evidence="2">
    <location>
        <begin position="103"/>
        <end position="119"/>
    </location>
</feature>
<evidence type="ECO:0000256" key="2">
    <source>
        <dbReference type="SAM" id="Phobius"/>
    </source>
</evidence>
<dbReference type="AlphaFoldDB" id="A0A6I8LW66"/>
<feature type="transmembrane region" description="Helical" evidence="2">
    <location>
        <begin position="346"/>
        <end position="368"/>
    </location>
</feature>
<feature type="transmembrane region" description="Helical" evidence="2">
    <location>
        <begin position="156"/>
        <end position="174"/>
    </location>
</feature>
<feature type="transmembrane region" description="Helical" evidence="2">
    <location>
        <begin position="380"/>
        <end position="402"/>
    </location>
</feature>
<evidence type="ECO:0000313" key="4">
    <source>
        <dbReference type="Proteomes" id="UP000399805"/>
    </source>
</evidence>
<feature type="region of interest" description="Disordered" evidence="1">
    <location>
        <begin position="1"/>
        <end position="50"/>
    </location>
</feature>
<evidence type="ECO:0000313" key="3">
    <source>
        <dbReference type="EMBL" id="VVJ20658.1"/>
    </source>
</evidence>
<feature type="transmembrane region" description="Helical" evidence="2">
    <location>
        <begin position="131"/>
        <end position="150"/>
    </location>
</feature>
<dbReference type="EMBL" id="CABVGP010000002">
    <property type="protein sequence ID" value="VVJ20658.1"/>
    <property type="molecule type" value="Genomic_DNA"/>
</dbReference>
<accession>A0A6I8LW66</accession>
<keyword evidence="4" id="KW-1185">Reference proteome</keyword>
<dbReference type="InterPro" id="IPR025291">
    <property type="entry name" value="DUF4153"/>
</dbReference>
<feature type="transmembrane region" description="Helical" evidence="2">
    <location>
        <begin position="414"/>
        <end position="434"/>
    </location>
</feature>
<evidence type="ECO:0000256" key="1">
    <source>
        <dbReference type="SAM" id="MobiDB-lite"/>
    </source>
</evidence>
<keyword evidence="2" id="KW-1133">Transmembrane helix</keyword>
<feature type="transmembrane region" description="Helical" evidence="2">
    <location>
        <begin position="301"/>
        <end position="326"/>
    </location>
</feature>
<organism evidence="3 4">
    <name type="scientific">Amycolatopsis camponoti</name>
    <dbReference type="NCBI Taxonomy" id="2606593"/>
    <lineage>
        <taxon>Bacteria</taxon>
        <taxon>Bacillati</taxon>
        <taxon>Actinomycetota</taxon>
        <taxon>Actinomycetes</taxon>
        <taxon>Pseudonocardiales</taxon>
        <taxon>Pseudonocardiaceae</taxon>
        <taxon>Amycolatopsis</taxon>
    </lineage>
</organism>
<protein>
    <submittedName>
        <fullName evidence="3">Uncharacterized protein</fullName>
    </submittedName>
</protein>
<reference evidence="3 4" key="1">
    <citation type="submission" date="2019-09" db="EMBL/GenBank/DDBJ databases">
        <authorList>
            <person name="Leyn A S."/>
        </authorList>
    </citation>
    <scope>NUCLEOTIDE SEQUENCE [LARGE SCALE GENOMIC DNA]</scope>
    <source>
        <strain evidence="3">AA231_1</strain>
    </source>
</reference>
<feature type="transmembrane region" description="Helical" evidence="2">
    <location>
        <begin position="74"/>
        <end position="97"/>
    </location>
</feature>
<sequence length="539" mass="56490">MRTRVETMPKSRIDEPGAEKPVPRGKRSAAGVRGVEAVSAEPGPGGAAGEARAGGVAVAAPPVLMRPIPPPRSAIVPLPPAVLPAAGLAGVAAALVLPVDRPGIGWLLAGLAIAFAVFVADRRSSDGAGSFTWGSAGWVFLTLALLGMGALRASEWLFVLCVLGAVVTGSLAVVGKRTVNSVLYDMFAVPLEALRAVPWAGRGVGRFAARRDGVARRIGLAVLATAAIVAVFVPLLASADAVFADVVNAVVPDLSLDVLVRWCCVFAVAALLVAGACYFLAAPAHRAETDRPYRTKYGLEWTVPLTVLVLLFSVFVGVRLVVLFGGTGYVLRTSNLTSAEYARGGFWQLCAVTVLTLAIVAAALRWAPNVTKADRLRQRVLLGALSALSLVLAGSALSRMWTYQEAYGFTVLRLLVEVCELWFGAVFVLVLASLVKLRSAWLPRAAIGTAAAALLVLAVLDPERLIADANLDRAAAGKPLDHRYLAGFSTDVVPVVSARLPEPLRTCVLRQVLAGDAPDGWPAWNLSRANARDVTLGNC</sequence>
<keyword evidence="2" id="KW-0812">Transmembrane</keyword>
<name>A0A6I8LW66_9PSEU</name>
<keyword evidence="2" id="KW-0472">Membrane</keyword>